<proteinExistence type="predicted"/>
<name>A0AAV5L4D1_9ROSI</name>
<organism evidence="2 3">
    <name type="scientific">Rubroshorea leprosula</name>
    <dbReference type="NCBI Taxonomy" id="152421"/>
    <lineage>
        <taxon>Eukaryota</taxon>
        <taxon>Viridiplantae</taxon>
        <taxon>Streptophyta</taxon>
        <taxon>Embryophyta</taxon>
        <taxon>Tracheophyta</taxon>
        <taxon>Spermatophyta</taxon>
        <taxon>Magnoliopsida</taxon>
        <taxon>eudicotyledons</taxon>
        <taxon>Gunneridae</taxon>
        <taxon>Pentapetalae</taxon>
        <taxon>rosids</taxon>
        <taxon>malvids</taxon>
        <taxon>Malvales</taxon>
        <taxon>Dipterocarpaceae</taxon>
        <taxon>Rubroshorea</taxon>
    </lineage>
</organism>
<protein>
    <submittedName>
        <fullName evidence="2">Uncharacterized protein</fullName>
    </submittedName>
</protein>
<evidence type="ECO:0000313" key="3">
    <source>
        <dbReference type="Proteomes" id="UP001054252"/>
    </source>
</evidence>
<reference evidence="2 3" key="1">
    <citation type="journal article" date="2021" name="Commun. Biol.">
        <title>The genome of Shorea leprosula (Dipterocarpaceae) highlights the ecological relevance of drought in aseasonal tropical rainforests.</title>
        <authorList>
            <person name="Ng K.K.S."/>
            <person name="Kobayashi M.J."/>
            <person name="Fawcett J.A."/>
            <person name="Hatakeyama M."/>
            <person name="Paape T."/>
            <person name="Ng C.H."/>
            <person name="Ang C.C."/>
            <person name="Tnah L.H."/>
            <person name="Lee C.T."/>
            <person name="Nishiyama T."/>
            <person name="Sese J."/>
            <person name="O'Brien M.J."/>
            <person name="Copetti D."/>
            <person name="Mohd Noor M.I."/>
            <person name="Ong R.C."/>
            <person name="Putra M."/>
            <person name="Sireger I.Z."/>
            <person name="Indrioko S."/>
            <person name="Kosugi Y."/>
            <person name="Izuno A."/>
            <person name="Isagi Y."/>
            <person name="Lee S.L."/>
            <person name="Shimizu K.K."/>
        </authorList>
    </citation>
    <scope>NUCLEOTIDE SEQUENCE [LARGE SCALE GENOMIC DNA]</scope>
    <source>
        <strain evidence="2">214</strain>
    </source>
</reference>
<keyword evidence="3" id="KW-1185">Reference proteome</keyword>
<dbReference type="EMBL" id="BPVZ01000093">
    <property type="protein sequence ID" value="GKV31953.1"/>
    <property type="molecule type" value="Genomic_DNA"/>
</dbReference>
<dbReference type="PANTHER" id="PTHR31304:SF1">
    <property type="entry name" value="LOB DOMAIN-CONTAINING PROTEIN 39"/>
    <property type="match status" value="1"/>
</dbReference>
<dbReference type="PANTHER" id="PTHR31304">
    <property type="entry name" value="LOB DOMAIN-CONTAINING PROTEIN 38"/>
    <property type="match status" value="1"/>
</dbReference>
<dbReference type="AlphaFoldDB" id="A0AAV5L4D1"/>
<feature type="compositionally biased region" description="Basic and acidic residues" evidence="1">
    <location>
        <begin position="83"/>
        <end position="99"/>
    </location>
</feature>
<feature type="region of interest" description="Disordered" evidence="1">
    <location>
        <begin position="71"/>
        <end position="101"/>
    </location>
</feature>
<sequence length="123" mass="13881">MVNLVNDAVGLLWMGNWHVCQVAVEIVLLGGTLRPLSKLMVSPPASDETSEATWTNIRKLQETMNLNSNFRFTNSRSKVSPKRKMEEEFKKPPPSDLDRCLNPTFTAKEVTDRHSSQCYSLLG</sequence>
<comment type="caution">
    <text evidence="2">The sequence shown here is derived from an EMBL/GenBank/DDBJ whole genome shotgun (WGS) entry which is preliminary data.</text>
</comment>
<dbReference type="GO" id="GO:0010468">
    <property type="term" value="P:regulation of gene expression"/>
    <property type="evidence" value="ECO:0007669"/>
    <property type="project" value="TreeGrafter"/>
</dbReference>
<evidence type="ECO:0000256" key="1">
    <source>
        <dbReference type="SAM" id="MobiDB-lite"/>
    </source>
</evidence>
<evidence type="ECO:0000313" key="2">
    <source>
        <dbReference type="EMBL" id="GKV31953.1"/>
    </source>
</evidence>
<accession>A0AAV5L4D1</accession>
<gene>
    <name evidence="2" type="ORF">SLEP1_g40602</name>
</gene>
<dbReference type="Proteomes" id="UP001054252">
    <property type="component" value="Unassembled WGS sequence"/>
</dbReference>